<proteinExistence type="inferred from homology"/>
<organism evidence="2 3">
    <name type="scientific">Nocardioides baculatus</name>
    <dbReference type="NCBI Taxonomy" id="2801337"/>
    <lineage>
        <taxon>Bacteria</taxon>
        <taxon>Bacillati</taxon>
        <taxon>Actinomycetota</taxon>
        <taxon>Actinomycetes</taxon>
        <taxon>Propionibacteriales</taxon>
        <taxon>Nocardioidaceae</taxon>
        <taxon>Nocardioides</taxon>
    </lineage>
</organism>
<dbReference type="SUPFAM" id="SSF51182">
    <property type="entry name" value="RmlC-like cupins"/>
    <property type="match status" value="1"/>
</dbReference>
<evidence type="ECO:0000313" key="2">
    <source>
        <dbReference type="EMBL" id="MBL0748501.1"/>
    </source>
</evidence>
<evidence type="ECO:0000313" key="3">
    <source>
        <dbReference type="Proteomes" id="UP000636918"/>
    </source>
</evidence>
<keyword evidence="3" id="KW-1185">Reference proteome</keyword>
<dbReference type="RefSeq" id="WP_201936857.1">
    <property type="nucleotide sequence ID" value="NZ_JAERSG010000003.1"/>
</dbReference>
<accession>A0ABS1L9X3</accession>
<dbReference type="CDD" id="cd00438">
    <property type="entry name" value="cupin_RmlC"/>
    <property type="match status" value="1"/>
</dbReference>
<dbReference type="Pfam" id="PF00908">
    <property type="entry name" value="dTDP_sugar_isom"/>
    <property type="match status" value="1"/>
</dbReference>
<comment type="similarity">
    <text evidence="1">Belongs to the dTDP-4-dehydrorhamnose 3,5-epimerase family.</text>
</comment>
<dbReference type="PANTHER" id="PTHR21047">
    <property type="entry name" value="DTDP-6-DEOXY-D-GLUCOSE-3,5 EPIMERASE"/>
    <property type="match status" value="1"/>
</dbReference>
<dbReference type="PANTHER" id="PTHR21047:SF2">
    <property type="entry name" value="THYMIDINE DIPHOSPHO-4-KETO-RHAMNOSE 3,5-EPIMERASE"/>
    <property type="match status" value="1"/>
</dbReference>
<gene>
    <name evidence="2" type="ORF">JI751_12845</name>
</gene>
<dbReference type="EMBL" id="JAERSG010000003">
    <property type="protein sequence ID" value="MBL0748501.1"/>
    <property type="molecule type" value="Genomic_DNA"/>
</dbReference>
<comment type="caution">
    <text evidence="2">The sequence shown here is derived from an EMBL/GenBank/DDBJ whole genome shotgun (WGS) entry which is preliminary data.</text>
</comment>
<name>A0ABS1L9X3_9ACTN</name>
<dbReference type="InterPro" id="IPR011051">
    <property type="entry name" value="RmlC_Cupin_sf"/>
</dbReference>
<protein>
    <submittedName>
        <fullName evidence="2">dTDP-4-dehydrorhamnose 3,5-epimerase family protein</fullName>
    </submittedName>
</protein>
<dbReference type="InterPro" id="IPR000888">
    <property type="entry name" value="RmlC-like"/>
</dbReference>
<sequence>MEVTRTGIPGLLVFTPSPHPDPRGMFSRTFDAEVASGAGIDPHAFVQDSLSRSHRGVVRGLHVRVGDGENKLVRCSSGAVLDVVVDLRPGSPSYLRWETFDLTGDNQVSVYVPAGCAHGFQALSEPADTSYRIDRPHDPADDLTIAHDDPGLAIPWRLPVTLQSDADRDAPRLADVRDRLGEIRPWTGHQH</sequence>
<dbReference type="Proteomes" id="UP000636918">
    <property type="component" value="Unassembled WGS sequence"/>
</dbReference>
<evidence type="ECO:0000256" key="1">
    <source>
        <dbReference type="ARBA" id="ARBA00010154"/>
    </source>
</evidence>
<reference evidence="2 3" key="1">
    <citation type="submission" date="2021-01" db="EMBL/GenBank/DDBJ databases">
        <title>Genome seq and assembly of Nocardiodes sp. G10.</title>
        <authorList>
            <person name="Chhetri G."/>
        </authorList>
    </citation>
    <scope>NUCLEOTIDE SEQUENCE [LARGE SCALE GENOMIC DNA]</scope>
    <source>
        <strain evidence="2 3">G10</strain>
    </source>
</reference>
<dbReference type="InterPro" id="IPR014710">
    <property type="entry name" value="RmlC-like_jellyroll"/>
</dbReference>
<dbReference type="Gene3D" id="2.60.120.10">
    <property type="entry name" value="Jelly Rolls"/>
    <property type="match status" value="1"/>
</dbReference>